<name>A0A1H7WQ17_STIAU</name>
<dbReference type="PANTHER" id="PTHR31118:SF12">
    <property type="entry name" value="CYCLASE-LIKE PROTEIN 2"/>
    <property type="match status" value="1"/>
</dbReference>
<dbReference type="EMBL" id="FOAP01000013">
    <property type="protein sequence ID" value="SEM23109.1"/>
    <property type="molecule type" value="Genomic_DNA"/>
</dbReference>
<dbReference type="PANTHER" id="PTHR31118">
    <property type="entry name" value="CYCLASE-LIKE PROTEIN 2"/>
    <property type="match status" value="1"/>
</dbReference>
<protein>
    <submittedName>
        <fullName evidence="1">Kynurenine formamidase</fullName>
    </submittedName>
</protein>
<keyword evidence="2" id="KW-1185">Reference proteome</keyword>
<dbReference type="Proteomes" id="UP000182719">
    <property type="component" value="Unassembled WGS sequence"/>
</dbReference>
<dbReference type="AlphaFoldDB" id="A0A1H7WQ17"/>
<dbReference type="GO" id="GO:0019441">
    <property type="term" value="P:L-tryptophan catabolic process to kynurenine"/>
    <property type="evidence" value="ECO:0007669"/>
    <property type="project" value="InterPro"/>
</dbReference>
<dbReference type="InterPro" id="IPR007325">
    <property type="entry name" value="KFase/CYL"/>
</dbReference>
<dbReference type="InterPro" id="IPR037175">
    <property type="entry name" value="KFase_sf"/>
</dbReference>
<dbReference type="Gene3D" id="3.50.30.50">
    <property type="entry name" value="Putative cyclase"/>
    <property type="match status" value="1"/>
</dbReference>
<dbReference type="RefSeq" id="WP_075008760.1">
    <property type="nucleotide sequence ID" value="NZ_FOAP01000013.1"/>
</dbReference>
<dbReference type="PROSITE" id="PS51257">
    <property type="entry name" value="PROKAR_LIPOPROTEIN"/>
    <property type="match status" value="1"/>
</dbReference>
<sequence>MKTWMMGSLLVLSTAGCMGRATHPAAEASETGLVLKPGARWVDLTHPFDEKTLYWPASPSGFVLKTELYQEEAAGFFFHTNAFQMAEHTGTHLDAPRHFAKGHASAAQVPLERLIAPAVAVDLPVDAEKDRDATLQPRHLEAFEAAHGRIAPGTIVLVRTGWSRYWPDRKQYFGDDTPGDASRLHFPGISAEAAQWLVERQVAAVGIDTASLDAGPSQDFRTHQILMKADIPGFENVAHLEQLPPRGAFVVALPMKIGEGTGGPLRIIALLPPR</sequence>
<evidence type="ECO:0000313" key="1">
    <source>
        <dbReference type="EMBL" id="SEM23109.1"/>
    </source>
</evidence>
<proteinExistence type="predicted"/>
<organism evidence="1 2">
    <name type="scientific">Stigmatella aurantiaca</name>
    <dbReference type="NCBI Taxonomy" id="41"/>
    <lineage>
        <taxon>Bacteria</taxon>
        <taxon>Pseudomonadati</taxon>
        <taxon>Myxococcota</taxon>
        <taxon>Myxococcia</taxon>
        <taxon>Myxococcales</taxon>
        <taxon>Cystobacterineae</taxon>
        <taxon>Archangiaceae</taxon>
        <taxon>Stigmatella</taxon>
    </lineage>
</organism>
<gene>
    <name evidence="1" type="ORF">SAMN05444354_113107</name>
</gene>
<accession>A0A1H7WQ17</accession>
<dbReference type="OrthoDB" id="7067800at2"/>
<dbReference type="Pfam" id="PF04199">
    <property type="entry name" value="Cyclase"/>
    <property type="match status" value="1"/>
</dbReference>
<evidence type="ECO:0000313" key="2">
    <source>
        <dbReference type="Proteomes" id="UP000182719"/>
    </source>
</evidence>
<dbReference type="SUPFAM" id="SSF102198">
    <property type="entry name" value="Putative cyclase"/>
    <property type="match status" value="1"/>
</dbReference>
<reference evidence="2" key="1">
    <citation type="submission" date="2016-10" db="EMBL/GenBank/DDBJ databases">
        <authorList>
            <person name="Varghese N."/>
            <person name="Submissions S."/>
        </authorList>
    </citation>
    <scope>NUCLEOTIDE SEQUENCE [LARGE SCALE GENOMIC DNA]</scope>
    <source>
        <strain evidence="2">DSM 17044</strain>
    </source>
</reference>
<dbReference type="GO" id="GO:0004061">
    <property type="term" value="F:arylformamidase activity"/>
    <property type="evidence" value="ECO:0007669"/>
    <property type="project" value="InterPro"/>
</dbReference>